<dbReference type="Pfam" id="PF13456">
    <property type="entry name" value="RVT_3"/>
    <property type="match status" value="1"/>
</dbReference>
<dbReference type="InterPro" id="IPR002156">
    <property type="entry name" value="RNaseH_domain"/>
</dbReference>
<dbReference type="InterPro" id="IPR052929">
    <property type="entry name" value="RNase_H-like_EbsB-rel"/>
</dbReference>
<dbReference type="GO" id="GO:0003676">
    <property type="term" value="F:nucleic acid binding"/>
    <property type="evidence" value="ECO:0007669"/>
    <property type="project" value="InterPro"/>
</dbReference>
<dbReference type="GO" id="GO:0004523">
    <property type="term" value="F:RNA-DNA hybrid ribonuclease activity"/>
    <property type="evidence" value="ECO:0007669"/>
    <property type="project" value="InterPro"/>
</dbReference>
<keyword evidence="2" id="KW-1185">Reference proteome</keyword>
<dbReference type="OMA" id="QGWNSIC"/>
<dbReference type="SUPFAM" id="SSF53098">
    <property type="entry name" value="Ribonuclease H-like"/>
    <property type="match status" value="1"/>
</dbReference>
<evidence type="ECO:0000259" key="1">
    <source>
        <dbReference type="Pfam" id="PF13456"/>
    </source>
</evidence>
<evidence type="ECO:0000313" key="2">
    <source>
        <dbReference type="Proteomes" id="UP000189703"/>
    </source>
</evidence>
<dbReference type="CDD" id="cd06222">
    <property type="entry name" value="RNase_H_like"/>
    <property type="match status" value="1"/>
</dbReference>
<evidence type="ECO:0000313" key="3">
    <source>
        <dbReference type="RefSeq" id="XP_010257219.1"/>
    </source>
</evidence>
<reference evidence="3" key="1">
    <citation type="submission" date="2025-08" db="UniProtKB">
        <authorList>
            <consortium name="RefSeq"/>
        </authorList>
    </citation>
    <scope>IDENTIFICATION</scope>
</reference>
<accession>A0A1U7ZUD9</accession>
<name>A0A1U7ZUD9_NELNU</name>
<dbReference type="Gene3D" id="3.30.420.10">
    <property type="entry name" value="Ribonuclease H-like superfamily/Ribonuclease H"/>
    <property type="match status" value="1"/>
</dbReference>
<dbReference type="InterPro" id="IPR036397">
    <property type="entry name" value="RNaseH_sf"/>
</dbReference>
<organism evidence="2 3">
    <name type="scientific">Nelumbo nucifera</name>
    <name type="common">Sacred lotus</name>
    <dbReference type="NCBI Taxonomy" id="4432"/>
    <lineage>
        <taxon>Eukaryota</taxon>
        <taxon>Viridiplantae</taxon>
        <taxon>Streptophyta</taxon>
        <taxon>Embryophyta</taxon>
        <taxon>Tracheophyta</taxon>
        <taxon>Spermatophyta</taxon>
        <taxon>Magnoliopsida</taxon>
        <taxon>Proteales</taxon>
        <taxon>Nelumbonaceae</taxon>
        <taxon>Nelumbo</taxon>
    </lineage>
</organism>
<dbReference type="AlphaFoldDB" id="A0A1U7ZUD9"/>
<dbReference type="Proteomes" id="UP000189703">
    <property type="component" value="Unplaced"/>
</dbReference>
<dbReference type="InParanoid" id="A0A1U7ZUD9"/>
<dbReference type="InterPro" id="IPR044730">
    <property type="entry name" value="RNase_H-like_dom_plant"/>
</dbReference>
<protein>
    <submittedName>
        <fullName evidence="3">Uncharacterized protein LOC104597410</fullName>
    </submittedName>
</protein>
<feature type="domain" description="RNase H type-1" evidence="1">
    <location>
        <begin position="19"/>
        <end position="108"/>
    </location>
</feature>
<proteinExistence type="predicted"/>
<dbReference type="RefSeq" id="XP_010257219.1">
    <property type="nucleotide sequence ID" value="XM_010258917.2"/>
</dbReference>
<dbReference type="PANTHER" id="PTHR47074">
    <property type="entry name" value="BNAC02G40300D PROTEIN"/>
    <property type="match status" value="1"/>
</dbReference>
<dbReference type="KEGG" id="nnu:104597410"/>
<sequence>MLPQQLPFITMSSSFRWFFGYSSDPVEADLGSIWKALSFAKAQGWNSICVQSDARNVILALNDGLSLPWKYNVWVDKIQNLKSSFASVNFLFIPRTVNQAAHLLAQKAKSFL</sequence>
<dbReference type="InterPro" id="IPR012337">
    <property type="entry name" value="RNaseH-like_sf"/>
</dbReference>
<dbReference type="OrthoDB" id="1527909at2759"/>
<dbReference type="GeneID" id="104597410"/>
<dbReference type="PANTHER" id="PTHR47074:SF76">
    <property type="entry name" value="RNASE H TYPE-1 DOMAIN-CONTAINING PROTEIN"/>
    <property type="match status" value="1"/>
</dbReference>
<gene>
    <name evidence="3" type="primary">LOC104597410</name>
</gene>